<feature type="domain" description="CCHC-type" evidence="19">
    <location>
        <begin position="1526"/>
        <end position="1541"/>
    </location>
</feature>
<feature type="transmembrane region" description="Helical" evidence="16">
    <location>
        <begin position="163"/>
        <end position="185"/>
    </location>
</feature>
<evidence type="ECO:0000256" key="4">
    <source>
        <dbReference type="ARBA" id="ARBA00013100"/>
    </source>
</evidence>
<dbReference type="Pfam" id="PF00999">
    <property type="entry name" value="Na_H_Exchanger"/>
    <property type="match status" value="1"/>
</dbReference>
<dbReference type="OrthoDB" id="438553at2759"/>
<sequence>MARQGGHRAGRSVVLAALLGFLLVALVAANDAHAPEGELADPLGPLALANESLANESHANESHAAAHALEGGEHVAGEHVSLEEEHMEEVEAEGEVEAHHAMIFFVIAVLVSVAVLHALTSPYLKALQHTVVLFVIGMLYSVAQRSILQSYPESLGVVGETNAMWLSIDPHLILWSMLPILIAGDGMSADTTVSRDVAVQCIWLAGPGVLFIAVLTAYFVWWFIPAWSFKLAFTLGSILAATDPVAVLSLLKELGASTVLAQQISGESLLNDGTAIVLFTMAYAMLEGEEFDVHDVIIFLTKMALFAVGFGWVIGSLFCGWIHSAENRFQESSGTIQVVLTICCAYISFIGAELLGMSGVLSTVAASLVLADQMWPSIVDKEGLHHVWHLLEFLANTVIFFLAGALTGNAMFEIKVQDVINLIVIYLASTVIRAMMVYGSLPVLKLVHPKKEPVSLADATVMVWGGLRGAVGLALAFQVHLEMAHGKISFYEGNQVMFYISGMAFLTLIFNATTCPNLVSFLRLTRPTATTRKILLWFHARLVEQANEHEQECCAAGAEIMHWVLDDVKHHVESMSTTDDADQTGSSFRNLLAQKPRTVNCARPAELVEDFKLALQEYRTVANVLKERMPKLPESTFADKRKVLLNLADPLRSGDQQWADNSPPAGKGPPKVQSVIYGATSADQKQADEVPNLGGQTLYFDPLLMIGARSSFLELVRANYWEQINDGFFGQHGGGRAEALLHSIEGAMASNGGKMNDLDFLQNELTPLGGEESEIELAPNGSSLGNAARRLAKSERFRIFVSMTIVISVIIDIIWDNMKSAGDPPEHYYAMWLGLEVLLFFVFFAEQAVRLFAFKMAFFKKMSNCFDMLLVLLILIAIGFEIAGKEGFLFTADFWIFRLIRVFRTLVPMRIADAIRFWQRIKKQIGRKGFAAEQAHCMEHILMYTAFCKAHVHAQREFVEFFGQQGMPRSGEQACVILESHTLVYRGSVAALRAAATLEQEALDDLNVLREGTTAVESMRKFIGHAQEQNVISASAAETLMEPMVNKQQDWINHIANVELGTATGTKNMPSRAANKSESYRKNDEFTGAVPPPVRKAPKSKKGAGLGSCLRLWMEFEEAHPPSGSAEEEGLGPRIFQMRALIFLTNLMSTVTASTPRLEQSRFIDESKHGTPPRPPAPPMMPGGCGMKGAQGKMGPGQMPGMQFMGRPPLGMPMGKGGLGMLNGMGMMPGMQGMMQGMPGMQGQMVMPPLGAPGNPGFQLNGCKGGGKDGGKFGGKDFGGKDGGKFGCGKDGGKFGGKDGGKGMMGNDNGEQSVADALVSALNALGPPPSGPCGCGPPPGMPGMTGPRPNGMGSMPGMMMQLPPGMLPPPPGILPPGMMPGMMPPPPGMMPPGFMNMPMPPGFDGQLTVPILPPGGQEGGAVGGKQFPWEGTSGVQCKYARACKNSQCTDEHLDGRDIDKDPNSTICRFGRKCKRQGCFFVHPQGRDIDDDPSKGMCRQGIGCKRADCLYAHPEERKVEGAESRACHICGLSGHIMKDCTKARRGGIASLPIVKGQYVEMTKFPDDWQEMGTEKLTSQIAAELEVFGTLSLLPTLVDGHNKAIAAFEEDDAAQAAVDALASVFSIALCEPPKPADLGDSKAGSLLITDFPARWQAADIGALLHGSVKPSMLIGIDMIPEEEGKGPAGRVRFRDFGSAREAAKELQGQKVAGKPLSITLEDEDGSPQDINAAIEDSRNDRTWGRDRERGSGGMELCQDYRMDRCTRGDRCKFSHGEEDSERKREMLERERKRKERGDEDRDRDRDRRDSWKDRDRGRDRSRSRDRDRSRGRGDDRRGGGREKAKIAVLHIDELAMPRRPDVPPAPSDREVYVDPLPDEDLLDTCVNAFGTAEEIYQLPGSGDRRGYVKFRDHAAAARAVEAGFGAWSESERVLSSQRSKKQDEKFLAKSLACAKEMFTSERASGRRFAGTYTVQVKDRAMLAHSFQGEEFGPAQKLHGMTAVVHAAFIGSRIQPPSNTLLDIGDAFGMLSRALDPYRYQNLDDLLEFQGQNTTVEHLCRAVWDSIAQELLREASRRTGGAGEVQRLRIRIEETDVALAEFEAELGRAGTGGQERQIIPDMDGVLYSDGPASEGSISAQIRRGLEAATRELCALPEAAAQDLYERYGSTALGLMKEGHLRTDETVSAFYQRAYRDVNLSTLSPDLLLRRQLEMMAARSGVRLWLATNSPHHFVSRVLGALGLDPMQFHIVCPSARNSWANKPSPEYFALLPKGEGTCFFDDSPGNCRGAEAVDLKSRLVQGNADVMLLVADELSVVPSSWRLPKPEYLLAKETVDLRSLSEGVLKELEARLSALKVLVAETGQAEPLRILDIGAGMLSMLRPVVKTSPPGASVHYTAVDSDAQLLQAAAARLRAEFGAQQFAEKPDVWCFDLEGRPLEVKLRAGDLLQVLEEQPSEPYHLVVGCSILDLVDVTAVSSALSKWHQGSLLYFPIHYAGVTEFRSSSGDVQLLTAHYNDSLVARGQVSNVTRMLPNLGETIKLESSAWMISASKDVPLYRQMLSFMATNAIGYFPPADISSAVAAAQKDPTLILLVENADFLGQVGASSGLSGVKTAKELRQVVEFELPGVARVVTEELPPRGSGEMTVRTRCSAVSAGSELRVLASGLPQSCGEPLDTSIAALSGQAGWPIRYGYCLVGIVEQAVRFPRGTRVFCFHPHASIAQAAEADALQVPEDISDEDAALFASMETACSLVQDASPVLGDRVAVYGAGTIGSLVAAVLAHQRQDVTVFEPRSQRLDALLQAWPGVGSGRVPCQTKPTMSSFDVMIETSGSPKALASAVAETRRGGRIVVGSWYPEEDVSLPLGLRFHRSQLTLVSSQVSQVSAPLSVRWTKARRAELVWNMLRTLRPASWLGLQTVPVEDAAAAYAALAAAPEIGSRSTSAVQLLFTYK</sequence>
<evidence type="ECO:0000256" key="14">
    <source>
        <dbReference type="PROSITE-ProRule" id="PRU00723"/>
    </source>
</evidence>
<dbReference type="EMBL" id="CAJNNV010005812">
    <property type="protein sequence ID" value="CAE8592676.1"/>
    <property type="molecule type" value="Genomic_DNA"/>
</dbReference>
<dbReference type="SMART" id="SM00356">
    <property type="entry name" value="ZnF_C3H1"/>
    <property type="match status" value="2"/>
</dbReference>
<dbReference type="Gene3D" id="3.30.1370.210">
    <property type="match status" value="1"/>
</dbReference>
<dbReference type="GO" id="GO:0006729">
    <property type="term" value="P:tetrahydrobiopterin biosynthetic process"/>
    <property type="evidence" value="ECO:0007669"/>
    <property type="project" value="UniProtKB-UniPathway"/>
</dbReference>
<evidence type="ECO:0000313" key="20">
    <source>
        <dbReference type="EMBL" id="CAE8592676.1"/>
    </source>
</evidence>
<dbReference type="GO" id="GO:0098719">
    <property type="term" value="P:sodium ion import across plasma membrane"/>
    <property type="evidence" value="ECO:0007669"/>
    <property type="project" value="TreeGrafter"/>
</dbReference>
<evidence type="ECO:0000256" key="11">
    <source>
        <dbReference type="ARBA" id="ARBA00023065"/>
    </source>
</evidence>
<feature type="transmembrane region" description="Helical" evidence="16">
    <location>
        <begin position="227"/>
        <end position="248"/>
    </location>
</feature>
<dbReference type="Pfam" id="PF00520">
    <property type="entry name" value="Ion_trans"/>
    <property type="match status" value="1"/>
</dbReference>
<feature type="transmembrane region" description="Helical" evidence="16">
    <location>
        <begin position="387"/>
        <end position="407"/>
    </location>
</feature>
<keyword evidence="14" id="KW-0862">Zinc</keyword>
<dbReference type="SMART" id="SM00343">
    <property type="entry name" value="ZnF_C2HC"/>
    <property type="match status" value="1"/>
</dbReference>
<keyword evidence="11" id="KW-0406">Ion transport</keyword>
<dbReference type="InterPro" id="IPR018422">
    <property type="entry name" value="Cation/H_exchanger_CPA1"/>
</dbReference>
<dbReference type="Gene3D" id="6.10.140.1330">
    <property type="match status" value="1"/>
</dbReference>
<organism evidence="20 21">
    <name type="scientific">Polarella glacialis</name>
    <name type="common">Dinoflagellate</name>
    <dbReference type="NCBI Taxonomy" id="89957"/>
    <lineage>
        <taxon>Eukaryota</taxon>
        <taxon>Sar</taxon>
        <taxon>Alveolata</taxon>
        <taxon>Dinophyceae</taxon>
        <taxon>Suessiales</taxon>
        <taxon>Suessiaceae</taxon>
        <taxon>Polarella</taxon>
    </lineage>
</organism>
<dbReference type="InterPro" id="IPR005821">
    <property type="entry name" value="Ion_trans_dom"/>
</dbReference>
<keyword evidence="7 16" id="KW-0812">Transmembrane</keyword>
<comment type="caution">
    <text evidence="20">The sequence shown here is derived from an EMBL/GenBank/DDBJ whole genome shotgun (WGS) entry which is preliminary data.</text>
</comment>
<evidence type="ECO:0000256" key="15">
    <source>
        <dbReference type="SAM" id="MobiDB-lite"/>
    </source>
</evidence>
<dbReference type="EC" id="4.2.3.12" evidence="4"/>
<feature type="transmembrane region" description="Helical" evidence="16">
    <location>
        <begin position="101"/>
        <end position="119"/>
    </location>
</feature>
<evidence type="ECO:0000256" key="7">
    <source>
        <dbReference type="ARBA" id="ARBA00022692"/>
    </source>
</evidence>
<evidence type="ECO:0000256" key="12">
    <source>
        <dbReference type="ARBA" id="ARBA00023136"/>
    </source>
</evidence>
<dbReference type="GO" id="GO:0015385">
    <property type="term" value="F:sodium:proton antiporter activity"/>
    <property type="evidence" value="ECO:0007669"/>
    <property type="project" value="InterPro"/>
</dbReference>
<evidence type="ECO:0000256" key="9">
    <source>
        <dbReference type="ARBA" id="ARBA00023007"/>
    </source>
</evidence>
<dbReference type="GO" id="GO:0003676">
    <property type="term" value="F:nucleic acid binding"/>
    <property type="evidence" value="ECO:0007669"/>
    <property type="project" value="InterPro"/>
</dbReference>
<evidence type="ECO:0000256" key="10">
    <source>
        <dbReference type="ARBA" id="ARBA00023053"/>
    </source>
</evidence>
<feature type="domain" description="C3H1-type" evidence="18">
    <location>
        <begin position="1749"/>
        <end position="1776"/>
    </location>
</feature>
<dbReference type="Gene3D" id="1.20.120.350">
    <property type="entry name" value="Voltage-gated potassium channels. Chain C"/>
    <property type="match status" value="1"/>
</dbReference>
<evidence type="ECO:0000256" key="3">
    <source>
        <dbReference type="ARBA" id="ARBA00009164"/>
    </source>
</evidence>
<dbReference type="GO" id="GO:0003874">
    <property type="term" value="F:6-pyruvoyltetrahydropterin synthase activity"/>
    <property type="evidence" value="ECO:0007669"/>
    <property type="project" value="UniProtKB-EC"/>
</dbReference>
<dbReference type="PANTHER" id="PTHR10110:SF86">
    <property type="entry name" value="SODIUM_HYDROGEN EXCHANGER 7"/>
    <property type="match status" value="1"/>
</dbReference>
<proteinExistence type="inferred from homology"/>
<keyword evidence="21" id="KW-1185">Reference proteome</keyword>
<name>A0A813E1L0_POLGL</name>
<keyword evidence="10" id="KW-0915">Sodium</keyword>
<dbReference type="Gene3D" id="3.40.50.150">
    <property type="entry name" value="Vaccinia Virus protein VP39"/>
    <property type="match status" value="1"/>
</dbReference>
<feature type="compositionally biased region" description="Polar residues" evidence="15">
    <location>
        <begin position="1064"/>
        <end position="1077"/>
    </location>
</feature>
<dbReference type="InterPro" id="IPR029063">
    <property type="entry name" value="SAM-dependent_MTases_sf"/>
</dbReference>
<dbReference type="SUPFAM" id="SSF55620">
    <property type="entry name" value="Tetrahydrobiopterin biosynthesis enzymes-like"/>
    <property type="match status" value="1"/>
</dbReference>
<evidence type="ECO:0000259" key="19">
    <source>
        <dbReference type="PROSITE" id="PS50158"/>
    </source>
</evidence>
<evidence type="ECO:0000256" key="2">
    <source>
        <dbReference type="ARBA" id="ARBA00005126"/>
    </source>
</evidence>
<dbReference type="InterPro" id="IPR006153">
    <property type="entry name" value="Cation/H_exchanger_TM"/>
</dbReference>
<dbReference type="GO" id="GO:0008270">
    <property type="term" value="F:zinc ion binding"/>
    <property type="evidence" value="ECO:0007669"/>
    <property type="project" value="UniProtKB-KW"/>
</dbReference>
<keyword evidence="5" id="KW-0813">Transport</keyword>
<comment type="subcellular location">
    <subcellularLocation>
        <location evidence="1">Cell membrane</location>
        <topology evidence="1">Multi-pass membrane protein</topology>
    </subcellularLocation>
</comment>
<dbReference type="InterPro" id="IPR007115">
    <property type="entry name" value="6-PTP_synth/QueD"/>
</dbReference>
<reference evidence="20" key="1">
    <citation type="submission" date="2021-02" db="EMBL/GenBank/DDBJ databases">
        <authorList>
            <person name="Dougan E. K."/>
            <person name="Rhodes N."/>
            <person name="Thang M."/>
            <person name="Chan C."/>
        </authorList>
    </citation>
    <scope>NUCLEOTIDE SEQUENCE</scope>
</reference>
<comment type="similarity">
    <text evidence="3">Belongs to the PTPS family.</text>
</comment>
<feature type="compositionally biased region" description="Basic and acidic residues" evidence="15">
    <location>
        <begin position="1733"/>
        <end position="1748"/>
    </location>
</feature>
<evidence type="ECO:0000256" key="1">
    <source>
        <dbReference type="ARBA" id="ARBA00004651"/>
    </source>
</evidence>
<dbReference type="Proteomes" id="UP000654075">
    <property type="component" value="Unassembled WGS sequence"/>
</dbReference>
<dbReference type="SUPFAM" id="SSF56784">
    <property type="entry name" value="HAD-like"/>
    <property type="match status" value="1"/>
</dbReference>
<evidence type="ECO:0000313" key="21">
    <source>
        <dbReference type="Proteomes" id="UP000654075"/>
    </source>
</evidence>
<feature type="transmembrane region" description="Helical" evidence="16">
    <location>
        <begin position="497"/>
        <end position="522"/>
    </location>
</feature>
<dbReference type="SUPFAM" id="SSF51735">
    <property type="entry name" value="NAD(P)-binding Rossmann-fold domains"/>
    <property type="match status" value="1"/>
</dbReference>
<dbReference type="Pfam" id="PF00702">
    <property type="entry name" value="Hydrolase"/>
    <property type="match status" value="1"/>
</dbReference>
<feature type="region of interest" description="Disordered" evidence="15">
    <location>
        <begin position="1767"/>
        <end position="1845"/>
    </location>
</feature>
<evidence type="ECO:0000256" key="16">
    <source>
        <dbReference type="SAM" id="Phobius"/>
    </source>
</evidence>
<feature type="transmembrane region" description="Helical" evidence="16">
    <location>
        <begin position="827"/>
        <end position="845"/>
    </location>
</feature>
<feature type="region of interest" description="Disordered" evidence="15">
    <location>
        <begin position="1064"/>
        <end position="1104"/>
    </location>
</feature>
<feature type="chain" id="PRO_5032922676" description="6-pyruvoyltetrahydropterin synthase" evidence="17">
    <location>
        <begin position="30"/>
        <end position="2949"/>
    </location>
</feature>
<evidence type="ECO:0000256" key="6">
    <source>
        <dbReference type="ARBA" id="ARBA00022475"/>
    </source>
</evidence>
<dbReference type="GO" id="GO:0015386">
    <property type="term" value="F:potassium:proton antiporter activity"/>
    <property type="evidence" value="ECO:0007669"/>
    <property type="project" value="TreeGrafter"/>
</dbReference>
<evidence type="ECO:0000256" key="13">
    <source>
        <dbReference type="ARBA" id="ARBA00023201"/>
    </source>
</evidence>
<dbReference type="GO" id="GO:0005886">
    <property type="term" value="C:plasma membrane"/>
    <property type="evidence" value="ECO:0007669"/>
    <property type="project" value="UniProtKB-SubCell"/>
</dbReference>
<feature type="transmembrane region" description="Helical" evidence="16">
    <location>
        <begin position="269"/>
        <end position="286"/>
    </location>
</feature>
<dbReference type="SUPFAM" id="SSF54928">
    <property type="entry name" value="RNA-binding domain, RBD"/>
    <property type="match status" value="1"/>
</dbReference>
<dbReference type="Pfam" id="PF00642">
    <property type="entry name" value="zf-CCCH"/>
    <property type="match status" value="1"/>
</dbReference>
<dbReference type="SUPFAM" id="SSF53335">
    <property type="entry name" value="S-adenosyl-L-methionine-dependent methyltransferases"/>
    <property type="match status" value="1"/>
</dbReference>
<accession>A0A813E1L0</accession>
<feature type="transmembrane region" description="Helical" evidence="16">
    <location>
        <begin position="298"/>
        <end position="322"/>
    </location>
</feature>
<evidence type="ECO:0000256" key="5">
    <source>
        <dbReference type="ARBA" id="ARBA00022448"/>
    </source>
</evidence>
<feature type="zinc finger region" description="C3H1-type" evidence="14">
    <location>
        <begin position="1749"/>
        <end position="1776"/>
    </location>
</feature>
<dbReference type="InterPro" id="IPR011032">
    <property type="entry name" value="GroES-like_sf"/>
</dbReference>
<dbReference type="Gene3D" id="3.30.479.10">
    <property type="entry name" value="6-pyruvoyl tetrahydropterin synthase/QueD"/>
    <property type="match status" value="1"/>
</dbReference>
<dbReference type="SUPFAM" id="SSF81324">
    <property type="entry name" value="Voltage-gated potassium channels"/>
    <property type="match status" value="1"/>
</dbReference>
<dbReference type="Gene3D" id="3.90.180.10">
    <property type="entry name" value="Medium-chain alcohol dehydrogenases, catalytic domain"/>
    <property type="match status" value="1"/>
</dbReference>
<keyword evidence="17" id="KW-0732">Signal</keyword>
<feature type="signal peptide" evidence="17">
    <location>
        <begin position="1"/>
        <end position="29"/>
    </location>
</feature>
<dbReference type="InterPro" id="IPR036412">
    <property type="entry name" value="HAD-like_sf"/>
</dbReference>
<gene>
    <name evidence="20" type="ORF">PGLA1383_LOCUS11313</name>
</gene>
<dbReference type="UniPathway" id="UPA00849">
    <property type="reaction ID" value="UER00819"/>
</dbReference>
<evidence type="ECO:0000259" key="18">
    <source>
        <dbReference type="PROSITE" id="PS50103"/>
    </source>
</evidence>
<dbReference type="PANTHER" id="PTHR10110">
    <property type="entry name" value="SODIUM/HYDROGEN EXCHANGER"/>
    <property type="match status" value="1"/>
</dbReference>
<keyword evidence="13" id="KW-0739">Sodium transport</keyword>
<dbReference type="InterPro" id="IPR000571">
    <property type="entry name" value="Znf_CCCH"/>
</dbReference>
<feature type="region of interest" description="Disordered" evidence="15">
    <location>
        <begin position="1702"/>
        <end position="1751"/>
    </location>
</feature>
<dbReference type="InterPro" id="IPR035979">
    <property type="entry name" value="RBD_domain_sf"/>
</dbReference>
<feature type="transmembrane region" description="Helical" evidence="16">
    <location>
        <begin position="797"/>
        <end position="815"/>
    </location>
</feature>
<dbReference type="GO" id="GO:0005216">
    <property type="term" value="F:monoatomic ion channel activity"/>
    <property type="evidence" value="ECO:0007669"/>
    <property type="project" value="InterPro"/>
</dbReference>
<evidence type="ECO:0000256" key="17">
    <source>
        <dbReference type="SAM" id="SignalP"/>
    </source>
</evidence>
<keyword evidence="12 16" id="KW-0472">Membrane</keyword>
<protein>
    <recommendedName>
        <fullName evidence="4">6-pyruvoyltetrahydropterin synthase</fullName>
        <ecNumber evidence="4">4.2.3.12</ecNumber>
    </recommendedName>
</protein>
<keyword evidence="8 16" id="KW-1133">Transmembrane helix</keyword>
<dbReference type="PROSITE" id="PS50158">
    <property type="entry name" value="ZF_CCHC"/>
    <property type="match status" value="1"/>
</dbReference>
<dbReference type="InterPro" id="IPR038418">
    <property type="entry name" value="6-PTP_synth/QueD_sf"/>
</dbReference>
<feature type="transmembrane region" description="Helical" evidence="16">
    <location>
        <begin position="419"/>
        <end position="444"/>
    </location>
</feature>
<evidence type="ECO:0000256" key="8">
    <source>
        <dbReference type="ARBA" id="ARBA00022989"/>
    </source>
</evidence>
<keyword evidence="14" id="KW-0479">Metal-binding</keyword>
<dbReference type="SUPFAM" id="SSF50129">
    <property type="entry name" value="GroES-like"/>
    <property type="match status" value="1"/>
</dbReference>
<comment type="pathway">
    <text evidence="2">Cofactor biosynthesis; tetrahydrobiopterin biosynthesis; tetrahydrobiopterin from 7,8-dihydroneopterin triphosphate: step 1/3.</text>
</comment>
<dbReference type="Pfam" id="PF01242">
    <property type="entry name" value="PTPS"/>
    <property type="match status" value="1"/>
</dbReference>
<dbReference type="Gene3D" id="3.40.50.1000">
    <property type="entry name" value="HAD superfamily/HAD-like"/>
    <property type="match status" value="1"/>
</dbReference>
<dbReference type="InterPro" id="IPR023214">
    <property type="entry name" value="HAD_sf"/>
</dbReference>
<dbReference type="InterPro" id="IPR036291">
    <property type="entry name" value="NAD(P)-bd_dom_sf"/>
</dbReference>
<feature type="transmembrane region" description="Helical" evidence="16">
    <location>
        <begin position="334"/>
        <end position="352"/>
    </location>
</feature>
<keyword evidence="6" id="KW-1003">Cell membrane</keyword>
<keyword evidence="14" id="KW-0863">Zinc-finger</keyword>
<dbReference type="InterPro" id="IPR001878">
    <property type="entry name" value="Znf_CCHC"/>
</dbReference>
<dbReference type="Gene3D" id="4.10.1000.40">
    <property type="match status" value="1"/>
</dbReference>
<dbReference type="Gene3D" id="3.40.50.720">
    <property type="entry name" value="NAD(P)-binding Rossmann-like Domain"/>
    <property type="match status" value="1"/>
</dbReference>
<dbReference type="GO" id="GO:0051453">
    <property type="term" value="P:regulation of intracellular pH"/>
    <property type="evidence" value="ECO:0007669"/>
    <property type="project" value="TreeGrafter"/>
</dbReference>
<dbReference type="InterPro" id="IPR027359">
    <property type="entry name" value="Volt_channel_dom_sf"/>
</dbReference>
<keyword evidence="9" id="KW-0783">Tetrahydrobiopterin biosynthesis</keyword>
<feature type="transmembrane region" description="Helical" evidence="16">
    <location>
        <begin position="126"/>
        <end position="143"/>
    </location>
</feature>
<dbReference type="PROSITE" id="PS50103">
    <property type="entry name" value="ZF_C3H1"/>
    <property type="match status" value="1"/>
</dbReference>
<feature type="transmembrane region" description="Helical" evidence="16">
    <location>
        <begin position="197"/>
        <end position="221"/>
    </location>
</feature>
<feature type="transmembrane region" description="Helical" evidence="16">
    <location>
        <begin position="866"/>
        <end position="884"/>
    </location>
</feature>
<dbReference type="CDD" id="cd08255">
    <property type="entry name" value="2-desacetyl-2-hydroxyethyl_bacteriochlorophyllide_like"/>
    <property type="match status" value="1"/>
</dbReference>